<gene>
    <name evidence="3" type="ORF">O9K51_08539</name>
</gene>
<sequence length="633" mass="70404">MQDHVAVLNLLGGTLFLLWMTVQFVDFRARDASHTPYFDSSIAYDWGAFGVAPQHSYRSFKQRSPKPNLVRQNEHYDTGFVFLYRPGNYCGEAPFMIFDNNANLVWMPAKHQWDGVTGSDITVQQFKGRDYIVYRQLDSISQHNSSQSYIMVDGSYQVCTEIRPVGYFKGELRGIRISKNGGAIINFTNQTRIGADDTSPLMEGIYESIFQEVDLESGELLFEWRAASYTASINSVDKSTEGDYLVAGSFSGSNTVICVSHKHGHILWQLGGSANDFKDASSGAATRFSGYHQASFLQNETSLVILDHGSATVTESTGRGSDVRILELELDLERMVVSLAGTNQPLSKLSTASAVQFLPNGNILLSYDGIPSFREVSKSDVLCDVHFSPSLVPSLTKGPGMAGLAKGHNYRISKFHWVGQPKGLPEIAVDTEERAVYVSWNGATTIDAWVLQSKRKGDSDTWIDHVRVPKLQFETRIPIPRHSEEILRVVALDQDWKIAAYSRTASKHIRTTTLESHTDRRQLYWIMTGMSVIVLGVYMFAREDEDGEHEADINDDVENGPATDQGGASKDDATLKILPSVTQLPWAIESRYPDLPMAAWVVESSGTPGDANLAKLHEADMLLDNDVMKKNSW</sequence>
<dbReference type="EMBL" id="JAQHRD010000007">
    <property type="protein sequence ID" value="KAJ6439131.1"/>
    <property type="molecule type" value="Genomic_DNA"/>
</dbReference>
<dbReference type="InterPro" id="IPR039535">
    <property type="entry name" value="ASST-like"/>
</dbReference>
<dbReference type="Pfam" id="PF14269">
    <property type="entry name" value="Arylsulfotran_2"/>
    <property type="match status" value="1"/>
</dbReference>
<comment type="caution">
    <text evidence="3">The sequence shown here is derived from an EMBL/GenBank/DDBJ whole genome shotgun (WGS) entry which is preliminary data.</text>
</comment>
<keyword evidence="2" id="KW-0472">Membrane</keyword>
<feature type="compositionally biased region" description="Acidic residues" evidence="1">
    <location>
        <begin position="548"/>
        <end position="558"/>
    </location>
</feature>
<dbReference type="InterPro" id="IPR053143">
    <property type="entry name" value="Arylsulfate_ST"/>
</dbReference>
<evidence type="ECO:0000313" key="4">
    <source>
        <dbReference type="Proteomes" id="UP001163105"/>
    </source>
</evidence>
<dbReference type="InterPro" id="IPR011047">
    <property type="entry name" value="Quinoprotein_ADH-like_sf"/>
</dbReference>
<protein>
    <submittedName>
        <fullName evidence="3">Phosphatidylserine decarboxylase family protein</fullName>
    </submittedName>
</protein>
<evidence type="ECO:0000313" key="3">
    <source>
        <dbReference type="EMBL" id="KAJ6439131.1"/>
    </source>
</evidence>
<dbReference type="PANTHER" id="PTHR35340">
    <property type="entry name" value="PQQ ENZYME REPEAT PROTEIN-RELATED"/>
    <property type="match status" value="1"/>
</dbReference>
<dbReference type="PANTHER" id="PTHR35340:SF5">
    <property type="entry name" value="ASST-DOMAIN-CONTAINING PROTEIN"/>
    <property type="match status" value="1"/>
</dbReference>
<keyword evidence="4" id="KW-1185">Reference proteome</keyword>
<keyword evidence="2" id="KW-1133">Transmembrane helix</keyword>
<dbReference type="Proteomes" id="UP001163105">
    <property type="component" value="Unassembled WGS sequence"/>
</dbReference>
<evidence type="ECO:0000256" key="1">
    <source>
        <dbReference type="SAM" id="MobiDB-lite"/>
    </source>
</evidence>
<dbReference type="AlphaFoldDB" id="A0AB34FKE7"/>
<feature type="region of interest" description="Disordered" evidence="1">
    <location>
        <begin position="548"/>
        <end position="570"/>
    </location>
</feature>
<name>A0AB34FKE7_9HYPO</name>
<keyword evidence="2" id="KW-0812">Transmembrane</keyword>
<accession>A0AB34FKE7</accession>
<reference evidence="3" key="1">
    <citation type="submission" date="2023-01" db="EMBL/GenBank/DDBJ databases">
        <title>The growth and conidiation of Purpureocillium lavendulum are regulated by nitrogen source and histone H3K14 acetylation.</title>
        <authorList>
            <person name="Tang P."/>
            <person name="Han J."/>
            <person name="Zhang C."/>
            <person name="Tang P."/>
            <person name="Qi F."/>
            <person name="Zhang K."/>
            <person name="Liang L."/>
        </authorList>
    </citation>
    <scope>NUCLEOTIDE SEQUENCE</scope>
    <source>
        <strain evidence="3">YMF1.00683</strain>
    </source>
</reference>
<organism evidence="3 4">
    <name type="scientific">Purpureocillium lavendulum</name>
    <dbReference type="NCBI Taxonomy" id="1247861"/>
    <lineage>
        <taxon>Eukaryota</taxon>
        <taxon>Fungi</taxon>
        <taxon>Dikarya</taxon>
        <taxon>Ascomycota</taxon>
        <taxon>Pezizomycotina</taxon>
        <taxon>Sordariomycetes</taxon>
        <taxon>Hypocreomycetidae</taxon>
        <taxon>Hypocreales</taxon>
        <taxon>Ophiocordycipitaceae</taxon>
        <taxon>Purpureocillium</taxon>
    </lineage>
</organism>
<dbReference type="SUPFAM" id="SSF50998">
    <property type="entry name" value="Quinoprotein alcohol dehydrogenase-like"/>
    <property type="match status" value="1"/>
</dbReference>
<feature type="transmembrane region" description="Helical" evidence="2">
    <location>
        <begin position="6"/>
        <end position="25"/>
    </location>
</feature>
<evidence type="ECO:0000256" key="2">
    <source>
        <dbReference type="SAM" id="Phobius"/>
    </source>
</evidence>
<proteinExistence type="predicted"/>